<dbReference type="InterPro" id="IPR011009">
    <property type="entry name" value="Kinase-like_dom_sf"/>
</dbReference>
<dbReference type="Pfam" id="PF06293">
    <property type="entry name" value="Kdo"/>
    <property type="match status" value="1"/>
</dbReference>
<gene>
    <name evidence="15" type="primary">kdkA</name>
    <name evidence="16" type="ORF">V6X73_09205</name>
</gene>
<sequence length="238" mass="26895">MPHLTVQQHGNRYFISPTAVTSDRVDALAFDPDQLAAAGRIDGEAQGRSKVWFFRWQQTPMALRHYQRGGLPARFSRDRYLWRGIENTRVWRELRITDALYRHGLPVPPPVAGRVIRRGLFYTADLITQRLSGTRPLSDRVLARDPAGDGLWQAIGKTLRRFHDAGAGHADLNVRNILIGEANTIWLIDWDQGRLNADLAFQARSLQRLWRSIQKEPALAAAAASGWPALMAAYKAPR</sequence>
<evidence type="ECO:0000256" key="6">
    <source>
        <dbReference type="ARBA" id="ARBA00022519"/>
    </source>
</evidence>
<keyword evidence="6 15" id="KW-0997">Cell inner membrane</keyword>
<organism evidence="16 17">
    <name type="scientific">Spiribacter pallidus</name>
    <dbReference type="NCBI Taxonomy" id="1987936"/>
    <lineage>
        <taxon>Bacteria</taxon>
        <taxon>Pseudomonadati</taxon>
        <taxon>Pseudomonadota</taxon>
        <taxon>Gammaproteobacteria</taxon>
        <taxon>Chromatiales</taxon>
        <taxon>Ectothiorhodospiraceae</taxon>
        <taxon>Spiribacter</taxon>
    </lineage>
</organism>
<comment type="caution">
    <text evidence="16">The sequence shown here is derived from an EMBL/GenBank/DDBJ whole genome shotgun (WGS) entry which is preliminary data.</text>
</comment>
<name>A0ABV3TE42_9GAMM</name>
<feature type="active site" evidence="15">
    <location>
        <position position="171"/>
    </location>
</feature>
<keyword evidence="5 15" id="KW-1003">Cell membrane</keyword>
<protein>
    <recommendedName>
        <fullName evidence="13 15">3-deoxy-D-manno-octulosonic acid kinase</fullName>
        <shortName evidence="15">Kdo kinase</shortName>
        <ecNumber evidence="4 15">2.7.1.166</ecNumber>
    </recommendedName>
</protein>
<evidence type="ECO:0000256" key="1">
    <source>
        <dbReference type="ARBA" id="ARBA00004515"/>
    </source>
</evidence>
<comment type="function">
    <text evidence="15">Catalyzes the ATP-dependent phosphorylation of the 3-deoxy-D-manno-octulosonic acid (Kdo) residue in Kdo-lipid IV(A) at the 4-OH position.</text>
</comment>
<evidence type="ECO:0000256" key="13">
    <source>
        <dbReference type="ARBA" id="ARBA00029511"/>
    </source>
</evidence>
<keyword evidence="9 15" id="KW-0418">Kinase</keyword>
<dbReference type="InterPro" id="IPR022826">
    <property type="entry name" value="KDO_kinase"/>
</dbReference>
<dbReference type="SUPFAM" id="SSF56112">
    <property type="entry name" value="Protein kinase-like (PK-like)"/>
    <property type="match status" value="1"/>
</dbReference>
<dbReference type="HAMAP" id="MF_00521">
    <property type="entry name" value="KDO_kinase"/>
    <property type="match status" value="1"/>
</dbReference>
<dbReference type="Gene3D" id="1.10.510.10">
    <property type="entry name" value="Transferase(Phosphotransferase) domain 1"/>
    <property type="match status" value="1"/>
</dbReference>
<keyword evidence="7 15" id="KW-0808">Transferase</keyword>
<keyword evidence="17" id="KW-1185">Reference proteome</keyword>
<keyword evidence="11 15" id="KW-0448">Lipopolysaccharide biosynthesis</keyword>
<evidence type="ECO:0000256" key="9">
    <source>
        <dbReference type="ARBA" id="ARBA00022777"/>
    </source>
</evidence>
<evidence type="ECO:0000256" key="14">
    <source>
        <dbReference type="ARBA" id="ARBA00034417"/>
    </source>
</evidence>
<dbReference type="NCBIfam" id="NF002475">
    <property type="entry name" value="PRK01723.1"/>
    <property type="match status" value="1"/>
</dbReference>
<evidence type="ECO:0000256" key="7">
    <source>
        <dbReference type="ARBA" id="ARBA00022679"/>
    </source>
</evidence>
<evidence type="ECO:0000256" key="12">
    <source>
        <dbReference type="ARBA" id="ARBA00023136"/>
    </source>
</evidence>
<comment type="similarity">
    <text evidence="3 15">Belongs to the protein kinase superfamily. KdkA/RfaP family.</text>
</comment>
<evidence type="ECO:0000256" key="2">
    <source>
        <dbReference type="ARBA" id="ARBA00004713"/>
    </source>
</evidence>
<evidence type="ECO:0000256" key="8">
    <source>
        <dbReference type="ARBA" id="ARBA00022741"/>
    </source>
</evidence>
<evidence type="ECO:0000256" key="3">
    <source>
        <dbReference type="ARBA" id="ARBA00010327"/>
    </source>
</evidence>
<evidence type="ECO:0000256" key="11">
    <source>
        <dbReference type="ARBA" id="ARBA00022985"/>
    </source>
</evidence>
<dbReference type="GO" id="GO:0016301">
    <property type="term" value="F:kinase activity"/>
    <property type="evidence" value="ECO:0007669"/>
    <property type="project" value="UniProtKB-KW"/>
</dbReference>
<keyword evidence="8 15" id="KW-0547">Nucleotide-binding</keyword>
<dbReference type="Proteomes" id="UP001556709">
    <property type="component" value="Unassembled WGS sequence"/>
</dbReference>
<accession>A0ABV3TE42</accession>
<dbReference type="EC" id="2.7.1.166" evidence="4 15"/>
<comment type="subcellular location">
    <subcellularLocation>
        <location evidence="1 15">Cell inner membrane</location>
        <topology evidence="1 15">Peripheral membrane protein</topology>
        <orientation evidence="1 15">Cytoplasmic side</orientation>
    </subcellularLocation>
</comment>
<keyword evidence="10 15" id="KW-0067">ATP-binding</keyword>
<comment type="pathway">
    <text evidence="2 15">Bacterial outer membrane biogenesis; LPS core biosynthesis.</text>
</comment>
<evidence type="ECO:0000256" key="15">
    <source>
        <dbReference type="HAMAP-Rule" id="MF_00521"/>
    </source>
</evidence>
<evidence type="ECO:0000313" key="17">
    <source>
        <dbReference type="Proteomes" id="UP001556709"/>
    </source>
</evidence>
<proteinExistence type="inferred from homology"/>
<evidence type="ECO:0000256" key="4">
    <source>
        <dbReference type="ARBA" id="ARBA00011988"/>
    </source>
</evidence>
<dbReference type="RefSeq" id="WP_367959649.1">
    <property type="nucleotide sequence ID" value="NZ_JBAKFK010000004.1"/>
</dbReference>
<evidence type="ECO:0000256" key="5">
    <source>
        <dbReference type="ARBA" id="ARBA00022475"/>
    </source>
</evidence>
<reference evidence="16 17" key="1">
    <citation type="submission" date="2024-02" db="EMBL/GenBank/DDBJ databases">
        <title>New especies of Spiribacter isolated from saline water.</title>
        <authorList>
            <person name="Leon M.J."/>
            <person name="De La Haba R."/>
            <person name="Sanchez-Porro C."/>
            <person name="Ventosa A."/>
        </authorList>
    </citation>
    <scope>NUCLEOTIDE SEQUENCE [LARGE SCALE GENOMIC DNA]</scope>
    <source>
        <strain evidence="17">ag22IC6-390</strain>
    </source>
</reference>
<evidence type="ECO:0000256" key="10">
    <source>
        <dbReference type="ARBA" id="ARBA00022840"/>
    </source>
</evidence>
<comment type="catalytic activity">
    <reaction evidence="14 15">
        <text>an alpha-Kdo-(2-&gt;6)-lipid IVA + ATP = a 4-O-phospho-alpha-Kdo-(2-&gt;6)-lipid IVA + ADP + H(+)</text>
        <dbReference type="Rhea" id="RHEA:74271"/>
        <dbReference type="ChEBI" id="CHEBI:15378"/>
        <dbReference type="ChEBI" id="CHEBI:30616"/>
        <dbReference type="ChEBI" id="CHEBI:176428"/>
        <dbReference type="ChEBI" id="CHEBI:193140"/>
        <dbReference type="ChEBI" id="CHEBI:456216"/>
        <dbReference type="EC" id="2.7.1.166"/>
    </reaction>
</comment>
<evidence type="ECO:0000313" key="16">
    <source>
        <dbReference type="EMBL" id="MEX0469902.1"/>
    </source>
</evidence>
<dbReference type="EMBL" id="JBAKFM010000004">
    <property type="protein sequence ID" value="MEX0469902.1"/>
    <property type="molecule type" value="Genomic_DNA"/>
</dbReference>
<keyword evidence="12 15" id="KW-0472">Membrane</keyword>